<dbReference type="Pfam" id="PF00684">
    <property type="entry name" value="DnaJ_CXXCXGXG"/>
    <property type="match status" value="1"/>
</dbReference>
<feature type="zinc finger region" description="CR-type" evidence="11">
    <location>
        <begin position="117"/>
        <end position="193"/>
    </location>
</feature>
<dbReference type="GO" id="GO:0009408">
    <property type="term" value="P:response to heat"/>
    <property type="evidence" value="ECO:0007669"/>
    <property type="project" value="InterPro"/>
</dbReference>
<feature type="binding site" evidence="10">
    <location>
        <position position="170"/>
    </location>
    <ligand>
        <name>Zn(2+)</name>
        <dbReference type="ChEBI" id="CHEBI:29105"/>
        <label>2</label>
    </ligand>
</feature>
<dbReference type="FunFam" id="2.60.260.20:FF:000005">
    <property type="entry name" value="Chaperone protein dnaJ 1, mitochondrial"/>
    <property type="match status" value="1"/>
</dbReference>
<dbReference type="GO" id="GO:0031072">
    <property type="term" value="F:heat shock protein binding"/>
    <property type="evidence" value="ECO:0007669"/>
    <property type="project" value="InterPro"/>
</dbReference>
<dbReference type="Gene3D" id="2.60.260.20">
    <property type="entry name" value="Urease metallochaperone UreE, N-terminal domain"/>
    <property type="match status" value="2"/>
</dbReference>
<dbReference type="GO" id="GO:0008270">
    <property type="term" value="F:zinc ion binding"/>
    <property type="evidence" value="ECO:0007669"/>
    <property type="project" value="UniProtKB-UniRule"/>
</dbReference>
<feature type="binding site" evidence="10">
    <location>
        <position position="184"/>
    </location>
    <ligand>
        <name>Zn(2+)</name>
        <dbReference type="ChEBI" id="CHEBI:29105"/>
        <label>1</label>
    </ligand>
</feature>
<feature type="repeat" description="CXXCXGXG motif" evidence="10">
    <location>
        <begin position="130"/>
        <end position="137"/>
    </location>
</feature>
<evidence type="ECO:0000256" key="10">
    <source>
        <dbReference type="HAMAP-Rule" id="MF_01152"/>
    </source>
</evidence>
<reference evidence="14" key="1">
    <citation type="journal article" date="2020" name="mSystems">
        <title>Genome- and Community-Level Interaction Insights into Carbon Utilization and Element Cycling Functions of Hydrothermarchaeota in Hydrothermal Sediment.</title>
        <authorList>
            <person name="Zhou Z."/>
            <person name="Liu Y."/>
            <person name="Xu W."/>
            <person name="Pan J."/>
            <person name="Luo Z.H."/>
            <person name="Li M."/>
        </authorList>
    </citation>
    <scope>NUCLEOTIDE SEQUENCE [LARGE SCALE GENOMIC DNA]</scope>
    <source>
        <strain evidence="14">HyVt-501</strain>
    </source>
</reference>
<keyword evidence="3 10" id="KW-0677">Repeat</keyword>
<dbReference type="GO" id="GO:0005737">
    <property type="term" value="C:cytoplasm"/>
    <property type="evidence" value="ECO:0007669"/>
    <property type="project" value="UniProtKB-SubCell"/>
</dbReference>
<feature type="repeat" description="CXXCXGXG motif" evidence="10">
    <location>
        <begin position="181"/>
        <end position="188"/>
    </location>
</feature>
<comment type="subunit">
    <text evidence="10">Homodimer.</text>
</comment>
<feature type="binding site" evidence="10">
    <location>
        <position position="147"/>
    </location>
    <ligand>
        <name>Zn(2+)</name>
        <dbReference type="ChEBI" id="CHEBI:29105"/>
        <label>2</label>
    </ligand>
</feature>
<name>A0A7C5Q505_AQUAO</name>
<evidence type="ECO:0000259" key="13">
    <source>
        <dbReference type="PROSITE" id="PS51188"/>
    </source>
</evidence>
<evidence type="ECO:0000313" key="14">
    <source>
        <dbReference type="EMBL" id="HHJ64397.1"/>
    </source>
</evidence>
<feature type="repeat" description="CXXCXGXG motif" evidence="10">
    <location>
        <begin position="147"/>
        <end position="154"/>
    </location>
</feature>
<dbReference type="PANTHER" id="PTHR43096">
    <property type="entry name" value="DNAJ HOMOLOG 1, MITOCHONDRIAL-RELATED"/>
    <property type="match status" value="1"/>
</dbReference>
<dbReference type="Pfam" id="PF00226">
    <property type="entry name" value="DnaJ"/>
    <property type="match status" value="1"/>
</dbReference>
<evidence type="ECO:0000256" key="1">
    <source>
        <dbReference type="ARBA" id="ARBA00022705"/>
    </source>
</evidence>
<dbReference type="InterPro" id="IPR036410">
    <property type="entry name" value="HSP_DnaJ_Cys-rich_dom_sf"/>
</dbReference>
<feature type="binding site" evidence="10">
    <location>
        <position position="150"/>
    </location>
    <ligand>
        <name>Zn(2+)</name>
        <dbReference type="ChEBI" id="CHEBI:29105"/>
        <label>2</label>
    </ligand>
</feature>
<sequence>MKDYYRILGVEPGAGVEEIKKAYRRLARKYHPDRNPDPSAHELFREINEAYHVLSDPEKRQEYDRILRSGDEKGFRDFVEYIQGLIDNLLKERRSKPRRGQDVRLKLTLTLEEAAFGTEKEVAYERWVDCPRCEGRGAVGKVETSVCHSCSGKGRRVSGIFSFPRPCPVCEGRGYILRNPCPTCHGRGRAVVTSRIKLSVPPGTDEGDVFRVSGKGHAGLNGGASGDLYLRVVLKEHPIFRKSGRDLHLEKSISYPLAVLGGVVRIPTLGGGEKEIFLEPGTECGATKTISGEGFPSGKGRGNLIVTFRVEIPKNVSEKQRKLLLKLAQTMGEEGIDTGRSLGERIARWMGV</sequence>
<feature type="binding site" evidence="10">
    <location>
        <position position="130"/>
    </location>
    <ligand>
        <name>Zn(2+)</name>
        <dbReference type="ChEBI" id="CHEBI:29105"/>
        <label>1</label>
    </ligand>
</feature>
<comment type="caution">
    <text evidence="14">The sequence shown here is derived from an EMBL/GenBank/DDBJ whole genome shotgun (WGS) entry which is preliminary data.</text>
</comment>
<keyword evidence="4 10" id="KW-0863">Zinc-finger</keyword>
<dbReference type="PROSITE" id="PS51188">
    <property type="entry name" value="ZF_CR"/>
    <property type="match status" value="1"/>
</dbReference>
<feature type="binding site" evidence="10">
    <location>
        <position position="133"/>
    </location>
    <ligand>
        <name>Zn(2+)</name>
        <dbReference type="ChEBI" id="CHEBI:29105"/>
        <label>1</label>
    </ligand>
</feature>
<comment type="subcellular location">
    <subcellularLocation>
        <location evidence="10">Cytoplasm</location>
    </subcellularLocation>
</comment>
<accession>A0A7C5Q505</accession>
<comment type="similarity">
    <text evidence="8 10">Belongs to the DnaJ family.</text>
</comment>
<gene>
    <name evidence="10" type="primary">dnaJ</name>
    <name evidence="14" type="ORF">ENJ61_05760</name>
</gene>
<comment type="domain">
    <text evidence="10">The J domain is necessary and sufficient to stimulate DnaK ATPase activity. Zinc center 1 plays an important role in the autonomous, DnaK-independent chaperone activity of DnaJ. Zinc center 2 is essential for interaction with DnaK and for DnaJ activity.</text>
</comment>
<dbReference type="GO" id="GO:0042026">
    <property type="term" value="P:protein refolding"/>
    <property type="evidence" value="ECO:0007669"/>
    <property type="project" value="TreeGrafter"/>
</dbReference>
<evidence type="ECO:0000259" key="12">
    <source>
        <dbReference type="PROSITE" id="PS50076"/>
    </source>
</evidence>
<evidence type="ECO:0000256" key="5">
    <source>
        <dbReference type="ARBA" id="ARBA00022833"/>
    </source>
</evidence>
<proteinExistence type="inferred from homology"/>
<keyword evidence="1 10" id="KW-0235">DNA replication</keyword>
<dbReference type="GO" id="GO:0005524">
    <property type="term" value="F:ATP binding"/>
    <property type="evidence" value="ECO:0007669"/>
    <property type="project" value="InterPro"/>
</dbReference>
<evidence type="ECO:0000256" key="11">
    <source>
        <dbReference type="PROSITE-ProRule" id="PRU00546"/>
    </source>
</evidence>
<dbReference type="CDD" id="cd10747">
    <property type="entry name" value="DnaJ_C"/>
    <property type="match status" value="1"/>
</dbReference>
<evidence type="ECO:0000256" key="4">
    <source>
        <dbReference type="ARBA" id="ARBA00022771"/>
    </source>
</evidence>
<keyword evidence="2 10" id="KW-0479">Metal-binding</keyword>
<evidence type="ECO:0000256" key="3">
    <source>
        <dbReference type="ARBA" id="ARBA00022737"/>
    </source>
</evidence>
<keyword evidence="5 10" id="KW-0862">Zinc</keyword>
<dbReference type="CDD" id="cd06257">
    <property type="entry name" value="DnaJ"/>
    <property type="match status" value="1"/>
</dbReference>
<dbReference type="SUPFAM" id="SSF46565">
    <property type="entry name" value="Chaperone J-domain"/>
    <property type="match status" value="1"/>
</dbReference>
<keyword evidence="10" id="KW-0963">Cytoplasm</keyword>
<dbReference type="EMBL" id="DRNB01000207">
    <property type="protein sequence ID" value="HHJ64397.1"/>
    <property type="molecule type" value="Genomic_DNA"/>
</dbReference>
<dbReference type="GO" id="GO:0006260">
    <property type="term" value="P:DNA replication"/>
    <property type="evidence" value="ECO:0007669"/>
    <property type="project" value="UniProtKB-KW"/>
</dbReference>
<organism evidence="14">
    <name type="scientific">Aquifex aeolicus</name>
    <dbReference type="NCBI Taxonomy" id="63363"/>
    <lineage>
        <taxon>Bacteria</taxon>
        <taxon>Pseudomonadati</taxon>
        <taxon>Aquificota</taxon>
        <taxon>Aquificia</taxon>
        <taxon>Aquificales</taxon>
        <taxon>Aquificaceae</taxon>
        <taxon>Aquifex</taxon>
    </lineage>
</organism>
<evidence type="ECO:0000256" key="7">
    <source>
        <dbReference type="ARBA" id="ARBA00023186"/>
    </source>
</evidence>
<dbReference type="PANTHER" id="PTHR43096:SF52">
    <property type="entry name" value="DNAJ HOMOLOG 1, MITOCHONDRIAL-RELATED"/>
    <property type="match status" value="1"/>
</dbReference>
<dbReference type="AlphaFoldDB" id="A0A7C5Q505"/>
<dbReference type="SUPFAM" id="SSF49493">
    <property type="entry name" value="HSP40/DnaJ peptide-binding domain"/>
    <property type="match status" value="2"/>
</dbReference>
<dbReference type="Gene3D" id="2.10.230.10">
    <property type="entry name" value="Heat shock protein DnaJ, cysteine-rich domain"/>
    <property type="match status" value="1"/>
</dbReference>
<feature type="domain" description="J" evidence="12">
    <location>
        <begin position="3"/>
        <end position="67"/>
    </location>
</feature>
<dbReference type="InterPro" id="IPR008971">
    <property type="entry name" value="HSP40/DnaJ_pept-bd"/>
</dbReference>
<dbReference type="InterPro" id="IPR001623">
    <property type="entry name" value="DnaJ_domain"/>
</dbReference>
<dbReference type="CDD" id="cd10719">
    <property type="entry name" value="DnaJ_zf"/>
    <property type="match status" value="1"/>
</dbReference>
<dbReference type="Gene3D" id="1.10.287.110">
    <property type="entry name" value="DnaJ domain"/>
    <property type="match status" value="1"/>
</dbReference>
<dbReference type="PRINTS" id="PR00625">
    <property type="entry name" value="JDOMAIN"/>
</dbReference>
<evidence type="ECO:0000256" key="6">
    <source>
        <dbReference type="ARBA" id="ARBA00023016"/>
    </source>
</evidence>
<feature type="binding site" evidence="10">
    <location>
        <position position="167"/>
    </location>
    <ligand>
        <name>Zn(2+)</name>
        <dbReference type="ChEBI" id="CHEBI:29105"/>
        <label>2</label>
    </ligand>
</feature>
<dbReference type="PROSITE" id="PS50076">
    <property type="entry name" value="DNAJ_2"/>
    <property type="match status" value="1"/>
</dbReference>
<keyword evidence="7 10" id="KW-0143">Chaperone</keyword>
<dbReference type="Proteomes" id="UP000885792">
    <property type="component" value="Unassembled WGS sequence"/>
</dbReference>
<feature type="binding site" evidence="10">
    <location>
        <position position="181"/>
    </location>
    <ligand>
        <name>Zn(2+)</name>
        <dbReference type="ChEBI" id="CHEBI:29105"/>
        <label>1</label>
    </ligand>
</feature>
<dbReference type="InterPro" id="IPR036869">
    <property type="entry name" value="J_dom_sf"/>
</dbReference>
<comment type="function">
    <text evidence="10">Participates actively in the response to hyperosmotic and heat shock by preventing the aggregation of stress-denatured proteins and by disaggregating proteins, also in an autonomous, DnaK-independent fashion. Unfolded proteins bind initially to DnaJ; upon interaction with the DnaJ-bound protein, DnaK hydrolyzes its bound ATP, resulting in the formation of a stable complex. GrpE releases ADP from DnaK; ATP binding to DnaK triggers the release of the substrate protein, thus completing the reaction cycle. Several rounds of ATP-dependent interactions between DnaJ, DnaK and GrpE are required for fully efficient folding. Also involved, together with DnaK and GrpE, in the DNA replication of plasmids through activation of initiation proteins.</text>
</comment>
<dbReference type="SUPFAM" id="SSF57938">
    <property type="entry name" value="DnaJ/Hsp40 cysteine-rich domain"/>
    <property type="match status" value="1"/>
</dbReference>
<dbReference type="FunFam" id="2.10.230.10:FF:000002">
    <property type="entry name" value="Molecular chaperone DnaJ"/>
    <property type="match status" value="1"/>
</dbReference>
<dbReference type="InterPro" id="IPR012724">
    <property type="entry name" value="DnaJ"/>
</dbReference>
<dbReference type="GO" id="GO:0051082">
    <property type="term" value="F:unfolded protein binding"/>
    <property type="evidence" value="ECO:0007669"/>
    <property type="project" value="UniProtKB-UniRule"/>
</dbReference>
<dbReference type="Pfam" id="PF01556">
    <property type="entry name" value="DnaJ_C"/>
    <property type="match status" value="1"/>
</dbReference>
<evidence type="ECO:0000256" key="8">
    <source>
        <dbReference type="ARBA" id="ARBA00061004"/>
    </source>
</evidence>
<comment type="cofactor">
    <cofactor evidence="10">
        <name>Zn(2+)</name>
        <dbReference type="ChEBI" id="CHEBI:29105"/>
    </cofactor>
    <text evidence="10">Binds 2 Zn(2+) ions per monomer.</text>
</comment>
<keyword evidence="6 10" id="KW-0346">Stress response</keyword>
<evidence type="ECO:0000256" key="9">
    <source>
        <dbReference type="ARBA" id="ARBA00067609"/>
    </source>
</evidence>
<dbReference type="InterPro" id="IPR001305">
    <property type="entry name" value="HSP_DnaJ_Cys-rich_dom"/>
</dbReference>
<feature type="domain" description="CR-type" evidence="13">
    <location>
        <begin position="117"/>
        <end position="193"/>
    </location>
</feature>
<feature type="repeat" description="CXXCXGXG motif" evidence="10">
    <location>
        <begin position="167"/>
        <end position="174"/>
    </location>
</feature>
<dbReference type="HAMAP" id="MF_01152">
    <property type="entry name" value="DnaJ"/>
    <property type="match status" value="1"/>
</dbReference>
<evidence type="ECO:0000256" key="2">
    <source>
        <dbReference type="ARBA" id="ARBA00022723"/>
    </source>
</evidence>
<protein>
    <recommendedName>
        <fullName evidence="9 10">Chaperone protein DnaJ</fullName>
    </recommendedName>
</protein>
<dbReference type="SMART" id="SM00271">
    <property type="entry name" value="DnaJ"/>
    <property type="match status" value="1"/>
</dbReference>
<dbReference type="InterPro" id="IPR002939">
    <property type="entry name" value="DnaJ_C"/>
</dbReference>